<evidence type="ECO:0000313" key="3">
    <source>
        <dbReference type="Proteomes" id="UP000177555"/>
    </source>
</evidence>
<organism evidence="2 3">
    <name type="scientific">Candidatus Daviesbacteria bacterium RIFCSPHIGHO2_01_FULL_40_11</name>
    <dbReference type="NCBI Taxonomy" id="1797762"/>
    <lineage>
        <taxon>Bacteria</taxon>
        <taxon>Candidatus Daviesiibacteriota</taxon>
    </lineage>
</organism>
<name>A0A1F5JHK8_9BACT</name>
<reference evidence="2 3" key="1">
    <citation type="journal article" date="2016" name="Nat. Commun.">
        <title>Thousands of microbial genomes shed light on interconnected biogeochemical processes in an aquifer system.</title>
        <authorList>
            <person name="Anantharaman K."/>
            <person name="Brown C.T."/>
            <person name="Hug L.A."/>
            <person name="Sharon I."/>
            <person name="Castelle C.J."/>
            <person name="Probst A.J."/>
            <person name="Thomas B.C."/>
            <person name="Singh A."/>
            <person name="Wilkins M.J."/>
            <person name="Karaoz U."/>
            <person name="Brodie E.L."/>
            <person name="Williams K.H."/>
            <person name="Hubbard S.S."/>
            <person name="Banfield J.F."/>
        </authorList>
    </citation>
    <scope>NUCLEOTIDE SEQUENCE [LARGE SCALE GENOMIC DNA]</scope>
</reference>
<feature type="transmembrane region" description="Helical" evidence="1">
    <location>
        <begin position="286"/>
        <end position="306"/>
    </location>
</feature>
<feature type="transmembrane region" description="Helical" evidence="1">
    <location>
        <begin position="104"/>
        <end position="122"/>
    </location>
</feature>
<dbReference type="EMBL" id="MFCP01000021">
    <property type="protein sequence ID" value="OGE28114.1"/>
    <property type="molecule type" value="Genomic_DNA"/>
</dbReference>
<dbReference type="Proteomes" id="UP000177555">
    <property type="component" value="Unassembled WGS sequence"/>
</dbReference>
<evidence type="ECO:0000256" key="1">
    <source>
        <dbReference type="SAM" id="Phobius"/>
    </source>
</evidence>
<evidence type="ECO:0000313" key="2">
    <source>
        <dbReference type="EMBL" id="OGE28114.1"/>
    </source>
</evidence>
<feature type="transmembrane region" description="Helical" evidence="1">
    <location>
        <begin position="128"/>
        <end position="147"/>
    </location>
</feature>
<gene>
    <name evidence="2" type="ORF">A2867_01005</name>
</gene>
<dbReference type="AlphaFoldDB" id="A0A1F5JHK8"/>
<feature type="transmembrane region" description="Helical" evidence="1">
    <location>
        <begin position="358"/>
        <end position="377"/>
    </location>
</feature>
<feature type="transmembrane region" description="Helical" evidence="1">
    <location>
        <begin position="335"/>
        <end position="351"/>
    </location>
</feature>
<feature type="transmembrane region" description="Helical" evidence="1">
    <location>
        <begin position="313"/>
        <end position="329"/>
    </location>
</feature>
<keyword evidence="1" id="KW-0472">Membrane</keyword>
<keyword evidence="1" id="KW-0812">Transmembrane</keyword>
<sequence length="389" mass="44457">MSKSVKDCIILALLTLAATFLIWLPHILTMPNLWGLSFKEGFSTIYRNFDGLEYVVIAKTFYDPAAISALPLSLPANYFASHFPGYALLIAVFSPILGYLKSMLFVSVLSTILASLVFYFLVKDFKLSNHPLFLSFIFLIFPARWLVVHSVGSSEPTFILFIIAAIYFFMKFEQSKKVPNIILAGLFGLLAQITRPPGILLFIAFASYIFYKFYLQIKLVVFQKALADHLKYFPLILIPLGLMGIFYLYNQTYGDFWAYFKSGDNIHLTFPPFQVFNKGQFWVGDIWLEDIIYIFLLGFLGAVMLLKQKLLPLAFFVLTYLTASTLVAHRDISRYLLPISPFILIAFEKILTSREFKIILPIILLAIYLYAQNFILANTAPIPNLEMFN</sequence>
<feature type="transmembrane region" description="Helical" evidence="1">
    <location>
        <begin position="154"/>
        <end position="170"/>
    </location>
</feature>
<feature type="transmembrane region" description="Helical" evidence="1">
    <location>
        <begin position="78"/>
        <end position="97"/>
    </location>
</feature>
<accession>A0A1F5JHK8</accession>
<keyword evidence="1" id="KW-1133">Transmembrane helix</keyword>
<comment type="caution">
    <text evidence="2">The sequence shown here is derived from an EMBL/GenBank/DDBJ whole genome shotgun (WGS) entry which is preliminary data.</text>
</comment>
<proteinExistence type="predicted"/>
<feature type="transmembrane region" description="Helical" evidence="1">
    <location>
        <begin position="182"/>
        <end position="211"/>
    </location>
</feature>
<feature type="transmembrane region" description="Helical" evidence="1">
    <location>
        <begin position="9"/>
        <end position="28"/>
    </location>
</feature>
<feature type="transmembrane region" description="Helical" evidence="1">
    <location>
        <begin position="232"/>
        <end position="249"/>
    </location>
</feature>
<protein>
    <submittedName>
        <fullName evidence="2">Uncharacterized protein</fullName>
    </submittedName>
</protein>